<name>A0ACC1CEQ2_9NEOP</name>
<proteinExistence type="predicted"/>
<reference evidence="1 2" key="1">
    <citation type="journal article" date="2021" name="Front. Genet.">
        <title>Chromosome-Level Genome Assembly Reveals Significant Gene Expansion in the Toll and IMD Signaling Pathways of Dendrolimus kikuchii.</title>
        <authorList>
            <person name="Zhou J."/>
            <person name="Wu P."/>
            <person name="Xiong Z."/>
            <person name="Liu N."/>
            <person name="Zhao N."/>
            <person name="Ji M."/>
            <person name="Qiu Y."/>
            <person name="Yang B."/>
        </authorList>
    </citation>
    <scope>NUCLEOTIDE SEQUENCE [LARGE SCALE GENOMIC DNA]</scope>
    <source>
        <strain evidence="1">Ann1</strain>
    </source>
</reference>
<protein>
    <submittedName>
        <fullName evidence="1">Uncharacterized protein</fullName>
    </submittedName>
</protein>
<evidence type="ECO:0000313" key="1">
    <source>
        <dbReference type="EMBL" id="KAJ0170056.1"/>
    </source>
</evidence>
<evidence type="ECO:0000313" key="2">
    <source>
        <dbReference type="Proteomes" id="UP000824533"/>
    </source>
</evidence>
<organism evidence="1 2">
    <name type="scientific">Dendrolimus kikuchii</name>
    <dbReference type="NCBI Taxonomy" id="765133"/>
    <lineage>
        <taxon>Eukaryota</taxon>
        <taxon>Metazoa</taxon>
        <taxon>Ecdysozoa</taxon>
        <taxon>Arthropoda</taxon>
        <taxon>Hexapoda</taxon>
        <taxon>Insecta</taxon>
        <taxon>Pterygota</taxon>
        <taxon>Neoptera</taxon>
        <taxon>Endopterygota</taxon>
        <taxon>Lepidoptera</taxon>
        <taxon>Glossata</taxon>
        <taxon>Ditrysia</taxon>
        <taxon>Bombycoidea</taxon>
        <taxon>Lasiocampidae</taxon>
        <taxon>Dendrolimus</taxon>
    </lineage>
</organism>
<dbReference type="EMBL" id="CM034415">
    <property type="protein sequence ID" value="KAJ0170056.1"/>
    <property type="molecule type" value="Genomic_DNA"/>
</dbReference>
<gene>
    <name evidence="1" type="ORF">K1T71_014662</name>
</gene>
<keyword evidence="2" id="KW-1185">Reference proteome</keyword>
<dbReference type="Proteomes" id="UP000824533">
    <property type="component" value="Linkage Group LG29"/>
</dbReference>
<sequence length="285" mass="32659">MVPTILKQKQGSNQNKLTGISKKKNSRRLFDYCEQNLNKALVDIKNKKMGIRENCRFYGVPKTTVHDRLCGKVAANKKPKVGPDPVLGHEGEEQIKKWIIDMARCGFPINKSDLMESVAKIIRDTGIKNPFKDGMPGNTWYQSFLKRHPDISIREPEGINNARAVVTETRIRLWFQDLKEYIKSLNALDIFEDPDRIFNGDETGFPLCPKSGKVLGPRGYKNLYIIKKNNEKENVSVLVVFSASGILCHPLVIFPYVRPPKALIDNIYYALLLGTWRIRKWLDEK</sequence>
<accession>A0ACC1CEQ2</accession>
<comment type="caution">
    <text evidence="1">The sequence shown here is derived from an EMBL/GenBank/DDBJ whole genome shotgun (WGS) entry which is preliminary data.</text>
</comment>